<reference evidence="1" key="1">
    <citation type="journal article" date="2014" name="Front. Microbiol.">
        <title>High frequency of phylogenetically diverse reductive dehalogenase-homologous genes in deep subseafloor sedimentary metagenomes.</title>
        <authorList>
            <person name="Kawai M."/>
            <person name="Futagami T."/>
            <person name="Toyoda A."/>
            <person name="Takaki Y."/>
            <person name="Nishi S."/>
            <person name="Hori S."/>
            <person name="Arai W."/>
            <person name="Tsubouchi T."/>
            <person name="Morono Y."/>
            <person name="Uchiyama I."/>
            <person name="Ito T."/>
            <person name="Fujiyama A."/>
            <person name="Inagaki F."/>
            <person name="Takami H."/>
        </authorList>
    </citation>
    <scope>NUCLEOTIDE SEQUENCE</scope>
    <source>
        <strain evidence="1">Expedition CK06-06</strain>
    </source>
</reference>
<protein>
    <submittedName>
        <fullName evidence="1">Uncharacterized protein</fullName>
    </submittedName>
</protein>
<comment type="caution">
    <text evidence="1">The sequence shown here is derived from an EMBL/GenBank/DDBJ whole genome shotgun (WGS) entry which is preliminary data.</text>
</comment>
<gene>
    <name evidence="1" type="ORF">S06H3_00062</name>
</gene>
<dbReference type="AlphaFoldDB" id="X1J9X6"/>
<proteinExistence type="predicted"/>
<accession>X1J9X6</accession>
<sequence length="61" mass="7006">MPNPGQRGLTVSADLIRVIEEFRDNHPELFFTSNPDVVRFAIRKLVADYEKEHKALSPVLQ</sequence>
<evidence type="ECO:0000313" key="1">
    <source>
        <dbReference type="EMBL" id="GAH91491.1"/>
    </source>
</evidence>
<name>X1J9X6_9ZZZZ</name>
<dbReference type="EMBL" id="BARV01000010">
    <property type="protein sequence ID" value="GAH91491.1"/>
    <property type="molecule type" value="Genomic_DNA"/>
</dbReference>
<organism evidence="1">
    <name type="scientific">marine sediment metagenome</name>
    <dbReference type="NCBI Taxonomy" id="412755"/>
    <lineage>
        <taxon>unclassified sequences</taxon>
        <taxon>metagenomes</taxon>
        <taxon>ecological metagenomes</taxon>
    </lineage>
</organism>